<dbReference type="PANTHER" id="PTHR31635:SF196">
    <property type="entry name" value="REVERSE TRANSCRIPTASE DOMAIN-CONTAINING PROTEIN-RELATED"/>
    <property type="match status" value="1"/>
</dbReference>
<sequence length="592" mass="69346">MATAQLLLSPKRCTAGDPLSPALFILVLETLLISIRGNRNTAGITIAGKEVKESAFADDMTCFLSNSESVDNLMQVLKKFHECRGLKINRDKTEAVWLGKWKNKNEEKFGVKWPTSPIKIVGVHFSYDKEEMQKINIEKPLNNLRKVLNQWKSRKLSIFGKTQIIKTFGLSQFTYILANTYVKNSVLKEVHKIVYNFIWEGVDRIARKTMIDGVGKGGIGMVDLYVTKKIQRILWLKHTISKETDHPWKYFVKEKLNKLGGDMLLKCNYSTRLLPVKFSAFMTDCFDTWAENKGMQDNMDQVLWNNKLILIGGKSIFYQNMYDSGIRFISDLYIDGILKPWNEYKEKGLSLIDKLKWIGICNTVPEELKHCKVLENRETTIVIKNKQILLEDLTKNMLKTEFISKIFVKPISECSLERKLNLEIEWKKMYKMITRLSIDTKSREFHFKLLHNILYTNDHLHKVNPERFPEYQCTFCNEYSETYEHLFMTCKFTESLWHDVIKELGRPLKITEVPGKLCVILGDPEYDWPVNFVCSLIRNHIYYSKWKKQKPNYANFINLLKHHFQIESAIAKQKEKETSHKKKWSSLIPYLK</sequence>
<evidence type="ECO:0000259" key="1">
    <source>
        <dbReference type="PROSITE" id="PS50878"/>
    </source>
</evidence>
<dbReference type="InterPro" id="IPR026960">
    <property type="entry name" value="RVT-Znf"/>
</dbReference>
<dbReference type="InterPro" id="IPR043502">
    <property type="entry name" value="DNA/RNA_pol_sf"/>
</dbReference>
<protein>
    <submittedName>
        <fullName evidence="3">Uncharacterized protein LOC102807742</fullName>
    </submittedName>
</protein>
<dbReference type="RefSeq" id="XP_006821779.1">
    <property type="nucleotide sequence ID" value="XM_006821716.1"/>
</dbReference>
<dbReference type="Proteomes" id="UP000694865">
    <property type="component" value="Unplaced"/>
</dbReference>
<dbReference type="PANTHER" id="PTHR31635">
    <property type="entry name" value="REVERSE TRANSCRIPTASE DOMAIN-CONTAINING PROTEIN-RELATED"/>
    <property type="match status" value="1"/>
</dbReference>
<evidence type="ECO:0000313" key="3">
    <source>
        <dbReference type="RefSeq" id="XP_006821779.1"/>
    </source>
</evidence>
<organism evidence="2 3">
    <name type="scientific">Saccoglossus kowalevskii</name>
    <name type="common">Acorn worm</name>
    <dbReference type="NCBI Taxonomy" id="10224"/>
    <lineage>
        <taxon>Eukaryota</taxon>
        <taxon>Metazoa</taxon>
        <taxon>Hemichordata</taxon>
        <taxon>Enteropneusta</taxon>
        <taxon>Harrimaniidae</taxon>
        <taxon>Saccoglossus</taxon>
    </lineage>
</organism>
<dbReference type="SUPFAM" id="SSF56672">
    <property type="entry name" value="DNA/RNA polymerases"/>
    <property type="match status" value="1"/>
</dbReference>
<dbReference type="Pfam" id="PF13966">
    <property type="entry name" value="zf-RVT"/>
    <property type="match status" value="1"/>
</dbReference>
<feature type="domain" description="Reverse transcriptase" evidence="1">
    <location>
        <begin position="1"/>
        <end position="125"/>
    </location>
</feature>
<evidence type="ECO:0000313" key="2">
    <source>
        <dbReference type="Proteomes" id="UP000694865"/>
    </source>
</evidence>
<dbReference type="PROSITE" id="PS50878">
    <property type="entry name" value="RT_POL"/>
    <property type="match status" value="1"/>
</dbReference>
<dbReference type="GeneID" id="102807742"/>
<name>A0ABM0MP38_SACKO</name>
<dbReference type="InterPro" id="IPR000477">
    <property type="entry name" value="RT_dom"/>
</dbReference>
<gene>
    <name evidence="3" type="primary">LOC102807742</name>
</gene>
<reference evidence="3" key="1">
    <citation type="submission" date="2025-08" db="UniProtKB">
        <authorList>
            <consortium name="RefSeq"/>
        </authorList>
    </citation>
    <scope>IDENTIFICATION</scope>
    <source>
        <tissue evidence="3">Testes</tissue>
    </source>
</reference>
<proteinExistence type="predicted"/>
<dbReference type="Pfam" id="PF00078">
    <property type="entry name" value="RVT_1"/>
    <property type="match status" value="1"/>
</dbReference>
<keyword evidence="2" id="KW-1185">Reference proteome</keyword>
<accession>A0ABM0MP38</accession>